<reference evidence="1 2" key="1">
    <citation type="journal article" date="2011" name="J. Bacteriol.">
        <title>Genome sequence of Chthoniobacter flavus Ellin428, an aerobic heterotrophic soil bacterium.</title>
        <authorList>
            <person name="Kant R."/>
            <person name="van Passel M.W."/>
            <person name="Palva A."/>
            <person name="Lucas S."/>
            <person name="Lapidus A."/>
            <person name="Glavina Del Rio T."/>
            <person name="Dalin E."/>
            <person name="Tice H."/>
            <person name="Bruce D."/>
            <person name="Goodwin L."/>
            <person name="Pitluck S."/>
            <person name="Larimer F.W."/>
            <person name="Land M.L."/>
            <person name="Hauser L."/>
            <person name="Sangwan P."/>
            <person name="de Vos W.M."/>
            <person name="Janssen P.H."/>
            <person name="Smidt H."/>
        </authorList>
    </citation>
    <scope>NUCLEOTIDE SEQUENCE [LARGE SCALE GENOMIC DNA]</scope>
    <source>
        <strain evidence="1 2">Ellin428</strain>
    </source>
</reference>
<dbReference type="Proteomes" id="UP000005824">
    <property type="component" value="Unassembled WGS sequence"/>
</dbReference>
<protein>
    <submittedName>
        <fullName evidence="1">Uncharacterized protein</fullName>
    </submittedName>
</protein>
<proteinExistence type="predicted"/>
<name>B4D9R7_9BACT</name>
<dbReference type="InParanoid" id="B4D9R7"/>
<sequence>MMEVVWTLGVDLDLQAIYERLDVYRSGTGDRFFEALLETTRQLQLFPQIGPRCASRFYPAGASV</sequence>
<gene>
    <name evidence="1" type="ORF">CfE428DRAFT_5657</name>
</gene>
<accession>B4D9R7</accession>
<organism evidence="1 2">
    <name type="scientific">Chthoniobacter flavus Ellin428</name>
    <dbReference type="NCBI Taxonomy" id="497964"/>
    <lineage>
        <taxon>Bacteria</taxon>
        <taxon>Pseudomonadati</taxon>
        <taxon>Verrucomicrobiota</taxon>
        <taxon>Spartobacteria</taxon>
        <taxon>Chthoniobacterales</taxon>
        <taxon>Chthoniobacteraceae</taxon>
        <taxon>Chthoniobacter</taxon>
    </lineage>
</organism>
<evidence type="ECO:0000313" key="1">
    <source>
        <dbReference type="EMBL" id="EDY16848.1"/>
    </source>
</evidence>
<dbReference type="STRING" id="497964.CfE428DRAFT_5657"/>
<dbReference type="EMBL" id="ABVL01000027">
    <property type="protein sequence ID" value="EDY16848.1"/>
    <property type="molecule type" value="Genomic_DNA"/>
</dbReference>
<keyword evidence="2" id="KW-1185">Reference proteome</keyword>
<evidence type="ECO:0000313" key="2">
    <source>
        <dbReference type="Proteomes" id="UP000005824"/>
    </source>
</evidence>
<dbReference type="AlphaFoldDB" id="B4D9R7"/>
<comment type="caution">
    <text evidence="1">The sequence shown here is derived from an EMBL/GenBank/DDBJ whole genome shotgun (WGS) entry which is preliminary data.</text>
</comment>